<protein>
    <submittedName>
        <fullName evidence="1">Uncharacterized protein</fullName>
    </submittedName>
</protein>
<dbReference type="EMBL" id="BIFS01000002">
    <property type="protein sequence ID" value="GCE21947.1"/>
    <property type="molecule type" value="Genomic_DNA"/>
</dbReference>
<accession>A0A402AS73</accession>
<comment type="caution">
    <text evidence="1">The sequence shown here is derived from an EMBL/GenBank/DDBJ whole genome shotgun (WGS) entry which is preliminary data.</text>
</comment>
<dbReference type="AlphaFoldDB" id="A0A402AS73"/>
<dbReference type="Proteomes" id="UP000287188">
    <property type="component" value="Unassembled WGS sequence"/>
</dbReference>
<proteinExistence type="predicted"/>
<organism evidence="1 2">
    <name type="scientific">Dictyobacter kobayashii</name>
    <dbReference type="NCBI Taxonomy" id="2014872"/>
    <lineage>
        <taxon>Bacteria</taxon>
        <taxon>Bacillati</taxon>
        <taxon>Chloroflexota</taxon>
        <taxon>Ktedonobacteria</taxon>
        <taxon>Ktedonobacterales</taxon>
        <taxon>Dictyobacteraceae</taxon>
        <taxon>Dictyobacter</taxon>
    </lineage>
</organism>
<keyword evidence="2" id="KW-1185">Reference proteome</keyword>
<sequence length="100" mass="11290">MERPIKLPVELPLVVELPVFHVACIEKLFDEIEKSPILDVFASAEMMRLWSREPKQSAMSPSMIQTVPCQFGRLLGEPYGILVLHEAVRVFAECPIEVGI</sequence>
<evidence type="ECO:0000313" key="2">
    <source>
        <dbReference type="Proteomes" id="UP000287188"/>
    </source>
</evidence>
<name>A0A402AS73_9CHLR</name>
<gene>
    <name evidence="1" type="ORF">KDK_57470</name>
</gene>
<evidence type="ECO:0000313" key="1">
    <source>
        <dbReference type="EMBL" id="GCE21947.1"/>
    </source>
</evidence>
<reference evidence="2" key="1">
    <citation type="submission" date="2018-12" db="EMBL/GenBank/DDBJ databases">
        <title>Tengunoibacter tsumagoiensis gen. nov., sp. nov., Dictyobacter kobayashii sp. nov., D. alpinus sp. nov., and D. joshuensis sp. nov. and description of Dictyobacteraceae fam. nov. within the order Ktedonobacterales isolated from Tengu-no-mugimeshi.</title>
        <authorList>
            <person name="Wang C.M."/>
            <person name="Zheng Y."/>
            <person name="Sakai Y."/>
            <person name="Toyoda A."/>
            <person name="Minakuchi Y."/>
            <person name="Abe K."/>
            <person name="Yokota A."/>
            <person name="Yabe S."/>
        </authorList>
    </citation>
    <scope>NUCLEOTIDE SEQUENCE [LARGE SCALE GENOMIC DNA]</scope>
    <source>
        <strain evidence="2">Uno11</strain>
    </source>
</reference>